<keyword evidence="3" id="KW-1185">Reference proteome</keyword>
<reference evidence="2 3" key="1">
    <citation type="submission" date="2020-04" db="EMBL/GenBank/DDBJ databases">
        <authorList>
            <person name="De Canck E."/>
        </authorList>
    </citation>
    <scope>NUCLEOTIDE SEQUENCE [LARGE SCALE GENOMIC DNA]</scope>
    <source>
        <strain evidence="2 3">LMG 26690</strain>
    </source>
</reference>
<dbReference type="InterPro" id="IPR011330">
    <property type="entry name" value="Glyco_hydro/deAcase_b/a-brl"/>
</dbReference>
<proteinExistence type="inferred from homology"/>
<gene>
    <name evidence="2" type="primary">pxpA_1</name>
    <name evidence="1" type="synonym">pxpA</name>
    <name evidence="2" type="ORF">LMG26690_00449</name>
</gene>
<dbReference type="Pfam" id="PF03746">
    <property type="entry name" value="LamB_YcsF"/>
    <property type="match status" value="1"/>
</dbReference>
<dbReference type="GO" id="GO:0005975">
    <property type="term" value="P:carbohydrate metabolic process"/>
    <property type="evidence" value="ECO:0007669"/>
    <property type="project" value="InterPro"/>
</dbReference>
<keyword evidence="1 2" id="KW-0378">Hydrolase</keyword>
<comment type="catalytic activity">
    <reaction evidence="1">
        <text>5-oxo-L-proline + ATP + 2 H2O = L-glutamate + ADP + phosphate + H(+)</text>
        <dbReference type="Rhea" id="RHEA:10348"/>
        <dbReference type="ChEBI" id="CHEBI:15377"/>
        <dbReference type="ChEBI" id="CHEBI:15378"/>
        <dbReference type="ChEBI" id="CHEBI:29985"/>
        <dbReference type="ChEBI" id="CHEBI:30616"/>
        <dbReference type="ChEBI" id="CHEBI:43474"/>
        <dbReference type="ChEBI" id="CHEBI:58402"/>
        <dbReference type="ChEBI" id="CHEBI:456216"/>
        <dbReference type="EC" id="3.5.2.9"/>
    </reaction>
</comment>
<dbReference type="EMBL" id="CADIJM010000001">
    <property type="protein sequence ID" value="CAB3658703.1"/>
    <property type="molecule type" value="Genomic_DNA"/>
</dbReference>
<dbReference type="RefSeq" id="WP_175121510.1">
    <property type="nucleotide sequence ID" value="NZ_CADIJM010000001.1"/>
</dbReference>
<dbReference type="Proteomes" id="UP000494214">
    <property type="component" value="Unassembled WGS sequence"/>
</dbReference>
<organism evidence="2 3">
    <name type="scientific">Achromobacter animicus</name>
    <dbReference type="NCBI Taxonomy" id="1389935"/>
    <lineage>
        <taxon>Bacteria</taxon>
        <taxon>Pseudomonadati</taxon>
        <taxon>Pseudomonadota</taxon>
        <taxon>Betaproteobacteria</taxon>
        <taxon>Burkholderiales</taxon>
        <taxon>Alcaligenaceae</taxon>
        <taxon>Achromobacter</taxon>
    </lineage>
</organism>
<dbReference type="EC" id="3.5.2.9" evidence="1"/>
<dbReference type="NCBIfam" id="NF003814">
    <property type="entry name" value="PRK05406.1-3"/>
    <property type="match status" value="1"/>
</dbReference>
<evidence type="ECO:0000313" key="2">
    <source>
        <dbReference type="EMBL" id="CAB3658703.1"/>
    </source>
</evidence>
<dbReference type="InterPro" id="IPR005501">
    <property type="entry name" value="LamB/YcsF/PxpA-like"/>
</dbReference>
<accession>A0A6S6Z5D9</accession>
<keyword evidence="1" id="KW-0547">Nucleotide-binding</keyword>
<dbReference type="AlphaFoldDB" id="A0A6S6Z5D9"/>
<protein>
    <recommendedName>
        <fullName evidence="1">5-oxoprolinase subunit A</fullName>
        <shortName evidence="1">5-OPase subunit A</shortName>
        <ecNumber evidence="1">3.5.2.9</ecNumber>
    </recommendedName>
    <alternativeName>
        <fullName evidence="1">5-oxoprolinase (ATP-hydrolyzing) subunit A</fullName>
    </alternativeName>
</protein>
<dbReference type="SUPFAM" id="SSF88713">
    <property type="entry name" value="Glycoside hydrolase/deacetylase"/>
    <property type="match status" value="1"/>
</dbReference>
<dbReference type="GO" id="GO:0005524">
    <property type="term" value="F:ATP binding"/>
    <property type="evidence" value="ECO:0007669"/>
    <property type="project" value="UniProtKB-UniRule"/>
</dbReference>
<comment type="function">
    <text evidence="1">Catalyzes the cleavage of 5-oxoproline to form L-glutamate coupled to the hydrolysis of ATP to ADP and inorganic phosphate.</text>
</comment>
<dbReference type="Gene3D" id="3.20.20.370">
    <property type="entry name" value="Glycoside hydrolase/deacetylase"/>
    <property type="match status" value="1"/>
</dbReference>
<keyword evidence="1" id="KW-0067">ATP-binding</keyword>
<dbReference type="HAMAP" id="MF_00691">
    <property type="entry name" value="PxpA"/>
    <property type="match status" value="1"/>
</dbReference>
<sequence>MRDVDLNSDLGESFGHYKIGADEAMLDLITSANVACGFHGGDASVMHQTAASALKRGIDVGAHPGFNDLWGFGRRKIVGDSPQAIGDMIAYQIAAMQGMARAAGHRVTHVKVHGALATLAFEDRALSEALTWAMRTLDPELVLVCTPHNETERAARRAGIRVACEVFADRLYGDNGLTLPRSEPGAVIHDPAAAAAQALRMVREQAIRTVGGRVVEMPVHTICVHGDNPQGVEIARAVRDALLEEGVRLRPISQLDFQ</sequence>
<comment type="similarity">
    <text evidence="1">Belongs to the LamB/PxpA family.</text>
</comment>
<name>A0A6S6Z5D9_9BURK</name>
<evidence type="ECO:0000256" key="1">
    <source>
        <dbReference type="HAMAP-Rule" id="MF_00691"/>
    </source>
</evidence>
<comment type="subunit">
    <text evidence="1">Forms a complex composed of PxpA, PxpB and PxpC.</text>
</comment>
<dbReference type="PANTHER" id="PTHR30292:SF0">
    <property type="entry name" value="5-OXOPROLINASE SUBUNIT A"/>
    <property type="match status" value="1"/>
</dbReference>
<evidence type="ECO:0000313" key="3">
    <source>
        <dbReference type="Proteomes" id="UP000494214"/>
    </source>
</evidence>
<dbReference type="CDD" id="cd10787">
    <property type="entry name" value="LamB_YcsF_like"/>
    <property type="match status" value="1"/>
</dbReference>
<dbReference type="NCBIfam" id="NF003816">
    <property type="entry name" value="PRK05406.1-5"/>
    <property type="match status" value="1"/>
</dbReference>
<dbReference type="PANTHER" id="PTHR30292">
    <property type="entry name" value="UNCHARACTERIZED PROTEIN YBGL-RELATED"/>
    <property type="match status" value="1"/>
</dbReference>
<dbReference type="GO" id="GO:0017168">
    <property type="term" value="F:5-oxoprolinase (ATP-hydrolyzing) activity"/>
    <property type="evidence" value="ECO:0007669"/>
    <property type="project" value="UniProtKB-UniRule"/>
</dbReference>